<name>A0A1I7D019_9BACT</name>
<dbReference type="EMBL" id="FPBF01000005">
    <property type="protein sequence ID" value="SFU05025.1"/>
    <property type="molecule type" value="Genomic_DNA"/>
</dbReference>
<dbReference type="AlphaFoldDB" id="A0A1I7D019"/>
<dbReference type="Pfam" id="PF15869">
    <property type="entry name" value="TolB_like"/>
    <property type="match status" value="1"/>
</dbReference>
<organism evidence="1 2">
    <name type="scientific">Algoriphagus locisalis</name>
    <dbReference type="NCBI Taxonomy" id="305507"/>
    <lineage>
        <taxon>Bacteria</taxon>
        <taxon>Pseudomonadati</taxon>
        <taxon>Bacteroidota</taxon>
        <taxon>Cytophagia</taxon>
        <taxon>Cytophagales</taxon>
        <taxon>Cyclobacteriaceae</taxon>
        <taxon>Algoriphagus</taxon>
    </lineage>
</organism>
<dbReference type="RefSeq" id="WP_091696041.1">
    <property type="nucleotide sequence ID" value="NZ_FPBF01000005.1"/>
</dbReference>
<evidence type="ECO:0000313" key="1">
    <source>
        <dbReference type="EMBL" id="SFU05025.1"/>
    </source>
</evidence>
<dbReference type="SUPFAM" id="SSF50969">
    <property type="entry name" value="YVTN repeat-like/Quinoprotein amine dehydrogenase"/>
    <property type="match status" value="1"/>
</dbReference>
<protein>
    <submittedName>
        <fullName evidence="1">TolB-like 6-blade propeller-like</fullName>
    </submittedName>
</protein>
<accession>A0A1I7D019</accession>
<sequence length="299" mass="34029">MIIIKDKLVIGDKDDEYYFKVFNVMEEKFEGNLGKIGEGPCEIGFPTFIQAIPNNLEDIGLVLKSNFGYQEMSLLSFDESEETNCKNGIEKIAFDFMNYVKVADSLFVGTGIFQKKYASFKIGEQSYEELAIDYPYLSPEMKSIPNSIPMSQQGKFRIKPDGTSLLFTHSSNPFFDILEIENNNITLKFRMEGEAPDFIGSDSPKSMSAVMTDENKYGFVGSSTTDDFIYLLYSGKTRIQENENYANEIWVFDWDGNLIKKFLLDQEVNQIAVSSNDEFLISYHDDGKPNLTRYDLGGQ</sequence>
<dbReference type="InterPro" id="IPR011044">
    <property type="entry name" value="Quino_amine_DH_bsu"/>
</dbReference>
<dbReference type="OrthoDB" id="823984at2"/>
<dbReference type="STRING" id="305507.SAMN04489724_3620"/>
<keyword evidence="2" id="KW-1185">Reference proteome</keyword>
<proteinExistence type="predicted"/>
<reference evidence="2" key="1">
    <citation type="submission" date="2016-10" db="EMBL/GenBank/DDBJ databases">
        <authorList>
            <person name="Varghese N."/>
            <person name="Submissions S."/>
        </authorList>
    </citation>
    <scope>NUCLEOTIDE SEQUENCE [LARGE SCALE GENOMIC DNA]</scope>
    <source>
        <strain evidence="2">DSM 23445</strain>
    </source>
</reference>
<gene>
    <name evidence="1" type="ORF">SAMN04489724_3620</name>
</gene>
<evidence type="ECO:0000313" key="2">
    <source>
        <dbReference type="Proteomes" id="UP000199673"/>
    </source>
</evidence>
<dbReference type="Proteomes" id="UP000199673">
    <property type="component" value="Unassembled WGS sequence"/>
</dbReference>